<accession>A0A2N0Q322</accession>
<comment type="caution">
    <text evidence="1">The sequence shown here is derived from an EMBL/GenBank/DDBJ whole genome shotgun (WGS) entry which is preliminary data.</text>
</comment>
<dbReference type="VEuPathDB" id="FungiDB:RhiirA1_452883"/>
<dbReference type="EMBL" id="LLXJ01000187">
    <property type="protein sequence ID" value="PKC13500.1"/>
    <property type="molecule type" value="Genomic_DNA"/>
</dbReference>
<dbReference type="VEuPathDB" id="FungiDB:RhiirFUN_007898"/>
<dbReference type="VEuPathDB" id="FungiDB:FUN_009109"/>
<proteinExistence type="predicted"/>
<dbReference type="Proteomes" id="UP000232722">
    <property type="component" value="Unassembled WGS sequence"/>
</dbReference>
<reference evidence="1 2" key="2">
    <citation type="submission" date="2017-09" db="EMBL/GenBank/DDBJ databases">
        <title>Extensive intraspecific genome diversity in a model arbuscular mycorrhizal fungus.</title>
        <authorList>
            <person name="Chen E.C."/>
            <person name="Morin E."/>
            <person name="Beaudet D."/>
            <person name="Noel J."/>
            <person name="Ndikumana S."/>
            <person name="Charron P."/>
            <person name="St-Onge C."/>
            <person name="Giorgi J."/>
            <person name="Grigoriev I.V."/>
            <person name="Roux C."/>
            <person name="Martin F.M."/>
            <person name="Corradi N."/>
        </authorList>
    </citation>
    <scope>NUCLEOTIDE SEQUENCE [LARGE SCALE GENOMIC DNA]</scope>
    <source>
        <strain evidence="1 2">A5</strain>
    </source>
</reference>
<sequence>MQLDSTTWFDMLLLRQVTKNLPILIEFARNYVNSVRSAYNTFEYVQSTKSSILSKVYCGHHADCKYPLIPTDKTPTGNTNNKNNNIWVSKSIRSYKDNQKAERPSKNHNLNYEEPPIFCAGLAPQQTRPTRYCNWYVEKERIVLEKDGWVCVSHQDDVRDILICSNPMYGKIHKPDNHKTNKDLVIDGKFWEWVLSYFMSLYLTETICGQRISNPIELFALNFGRWESAEAKDSQAKECHGHLHVHIKPEVVIAFEKAENTAMYGKIGQPKDYAIQNCIELETHRLLSLESEQ</sequence>
<dbReference type="AlphaFoldDB" id="A0A2N0Q322"/>
<organism evidence="1 2">
    <name type="scientific">Rhizophagus irregularis</name>
    <dbReference type="NCBI Taxonomy" id="588596"/>
    <lineage>
        <taxon>Eukaryota</taxon>
        <taxon>Fungi</taxon>
        <taxon>Fungi incertae sedis</taxon>
        <taxon>Mucoromycota</taxon>
        <taxon>Glomeromycotina</taxon>
        <taxon>Glomeromycetes</taxon>
        <taxon>Glomerales</taxon>
        <taxon>Glomeraceae</taxon>
        <taxon>Rhizophagus</taxon>
    </lineage>
</organism>
<protein>
    <submittedName>
        <fullName evidence="1">Uncharacterized protein</fullName>
    </submittedName>
</protein>
<gene>
    <name evidence="1" type="ORF">RhiirA5_351535</name>
</gene>
<evidence type="ECO:0000313" key="2">
    <source>
        <dbReference type="Proteomes" id="UP000232722"/>
    </source>
</evidence>
<reference evidence="1 2" key="1">
    <citation type="submission" date="2016-04" db="EMBL/GenBank/DDBJ databases">
        <title>Genome analyses suggest a sexual origin of heterokaryosis in a supposedly ancient asexual fungus.</title>
        <authorList>
            <person name="Ropars J."/>
            <person name="Sedzielewska K."/>
            <person name="Noel J."/>
            <person name="Charron P."/>
            <person name="Farinelli L."/>
            <person name="Marton T."/>
            <person name="Kruger M."/>
            <person name="Pelin A."/>
            <person name="Brachmann A."/>
            <person name="Corradi N."/>
        </authorList>
    </citation>
    <scope>NUCLEOTIDE SEQUENCE [LARGE SCALE GENOMIC DNA]</scope>
    <source>
        <strain evidence="1 2">A5</strain>
    </source>
</reference>
<name>A0A2N0Q322_9GLOM</name>
<evidence type="ECO:0000313" key="1">
    <source>
        <dbReference type="EMBL" id="PKC13500.1"/>
    </source>
</evidence>
<feature type="non-terminal residue" evidence="1">
    <location>
        <position position="293"/>
    </location>
</feature>